<proteinExistence type="predicted"/>
<keyword evidence="1" id="KW-1133">Transmembrane helix</keyword>
<keyword evidence="1" id="KW-0812">Transmembrane</keyword>
<evidence type="ECO:0000313" key="3">
    <source>
        <dbReference type="Proteomes" id="UP001152747"/>
    </source>
</evidence>
<gene>
    <name evidence="2" type="ORF">CAMP_LOCUS16377</name>
</gene>
<organism evidence="2 3">
    <name type="scientific">Caenorhabditis angaria</name>
    <dbReference type="NCBI Taxonomy" id="860376"/>
    <lineage>
        <taxon>Eukaryota</taxon>
        <taxon>Metazoa</taxon>
        <taxon>Ecdysozoa</taxon>
        <taxon>Nematoda</taxon>
        <taxon>Chromadorea</taxon>
        <taxon>Rhabditida</taxon>
        <taxon>Rhabditina</taxon>
        <taxon>Rhabditomorpha</taxon>
        <taxon>Rhabditoidea</taxon>
        <taxon>Rhabditidae</taxon>
        <taxon>Peloderinae</taxon>
        <taxon>Caenorhabditis</taxon>
    </lineage>
</organism>
<accession>A0A9P1IWT1</accession>
<protein>
    <submittedName>
        <fullName evidence="2">Uncharacterized protein</fullName>
    </submittedName>
</protein>
<evidence type="ECO:0000256" key="1">
    <source>
        <dbReference type="SAM" id="Phobius"/>
    </source>
</evidence>
<evidence type="ECO:0000313" key="2">
    <source>
        <dbReference type="EMBL" id="CAI5453740.1"/>
    </source>
</evidence>
<dbReference type="OrthoDB" id="10470527at2759"/>
<name>A0A9P1IWT1_9PELO</name>
<reference evidence="2" key="1">
    <citation type="submission" date="2022-11" db="EMBL/GenBank/DDBJ databases">
        <authorList>
            <person name="Kikuchi T."/>
        </authorList>
    </citation>
    <scope>NUCLEOTIDE SEQUENCE</scope>
    <source>
        <strain evidence="2">PS1010</strain>
    </source>
</reference>
<dbReference type="Proteomes" id="UP001152747">
    <property type="component" value="Unassembled WGS sequence"/>
</dbReference>
<feature type="transmembrane region" description="Helical" evidence="1">
    <location>
        <begin position="89"/>
        <end position="108"/>
    </location>
</feature>
<dbReference type="EMBL" id="CANHGI010000005">
    <property type="protein sequence ID" value="CAI5453740.1"/>
    <property type="molecule type" value="Genomic_DNA"/>
</dbReference>
<comment type="caution">
    <text evidence="2">The sequence shown here is derived from an EMBL/GenBank/DDBJ whole genome shotgun (WGS) entry which is preliminary data.</text>
</comment>
<feature type="transmembrane region" description="Helical" evidence="1">
    <location>
        <begin position="46"/>
        <end position="68"/>
    </location>
</feature>
<dbReference type="AlphaFoldDB" id="A0A9P1IWT1"/>
<keyword evidence="3" id="KW-1185">Reference proteome</keyword>
<keyword evidence="1" id="KW-0472">Membrane</keyword>
<sequence>MLDALIILLAVQRAVIIFLDEKWHFLVGLFSSDGDILRNNPVLNQYYHFTISLSVFTSFICTILYISLFYHLFKQRGDVNFWQVPEIAFLYEGVPILITRVFISFYSFAPLSIYVEEDHYVDLFNYEIRYRVISTALVQFTYIFDIESIRRFFQERKRKTNQVDLSPTTQVQL</sequence>
<feature type="transmembrane region" description="Helical" evidence="1">
    <location>
        <begin position="128"/>
        <end position="149"/>
    </location>
</feature>